<keyword evidence="2 7" id="KW-0812">Transmembrane</keyword>
<gene>
    <name evidence="9" type="ORF">HaLaN_10353</name>
</gene>
<keyword evidence="10" id="KW-1185">Reference proteome</keyword>
<protein>
    <recommendedName>
        <fullName evidence="7">Translocon-associated protein subunit alpha</fullName>
        <shortName evidence="7">TRAP-alpha</shortName>
    </recommendedName>
    <alternativeName>
        <fullName evidence="7">Signal sequence receptor subunit alpha</fullName>
    </alternativeName>
</protein>
<keyword evidence="4 7" id="KW-0256">Endoplasmic reticulum</keyword>
<evidence type="ECO:0000256" key="8">
    <source>
        <dbReference type="SAM" id="MobiDB-lite"/>
    </source>
</evidence>
<evidence type="ECO:0000313" key="10">
    <source>
        <dbReference type="Proteomes" id="UP000485058"/>
    </source>
</evidence>
<comment type="function">
    <text evidence="7">TRAP proteins are part of a complex whose function is to bind calcium to the ER membrane and thereby regulate the retention of ER resident proteins. May be involved in the recycling of the translocation apparatus after completion of the translocation process or may function as a membrane-bound chaperone facilitating folding of translocated proteins.</text>
</comment>
<dbReference type="EMBL" id="BLLF01000712">
    <property type="protein sequence ID" value="GFH14322.1"/>
    <property type="molecule type" value="Genomic_DNA"/>
</dbReference>
<comment type="subcellular location">
    <subcellularLocation>
        <location evidence="1 7">Endoplasmic reticulum membrane</location>
        <topology evidence="1 7">Single-pass type I membrane protein</topology>
    </subcellularLocation>
</comment>
<feature type="transmembrane region" description="Helical" evidence="7">
    <location>
        <begin position="181"/>
        <end position="209"/>
    </location>
</feature>
<evidence type="ECO:0000256" key="2">
    <source>
        <dbReference type="ARBA" id="ARBA00022692"/>
    </source>
</evidence>
<comment type="similarity">
    <text evidence="7">Belongs to the TRAP-alpha family.</text>
</comment>
<evidence type="ECO:0000256" key="3">
    <source>
        <dbReference type="ARBA" id="ARBA00022729"/>
    </source>
</evidence>
<dbReference type="InterPro" id="IPR005595">
    <property type="entry name" value="TRAP_alpha"/>
</dbReference>
<dbReference type="Proteomes" id="UP000485058">
    <property type="component" value="Unassembled WGS sequence"/>
</dbReference>
<proteinExistence type="inferred from homology"/>
<feature type="region of interest" description="Disordered" evidence="8">
    <location>
        <begin position="215"/>
        <end position="235"/>
    </location>
</feature>
<accession>A0A699ZFH8</accession>
<evidence type="ECO:0000256" key="6">
    <source>
        <dbReference type="ARBA" id="ARBA00023136"/>
    </source>
</evidence>
<dbReference type="PANTHER" id="PTHR12924:SF0">
    <property type="entry name" value="TRANSLOCON-ASSOCIATED PROTEIN SUBUNIT ALPHA"/>
    <property type="match status" value="1"/>
</dbReference>
<comment type="domain">
    <text evidence="7">Shows a remarkable charge distribution with the N-terminus being highly negatively charged, and the cytoplasmic C-terminus positively charged.</text>
</comment>
<name>A0A699ZFH8_HAELA</name>
<sequence>MRVKKRHLSPCPIKRSIAPPVHSCSSTQLRFLPLSIASAEEVPHVLTNLPPSGEVTTGFFFPTYPNKKFPAGKLVDIAIGMHNDGTETYNISLITGSLNSPTDFSLHVQNFTQMGYGHILEPGQEVSLEYKFMPDHRLEPRDFTVALTAFYSDSKGRWHSTTFFNQTINIVEVKKMVDWELLFLIALFVAAIAAAAYSAYSYVVSLGWLKSQKKRQRARRTPGEAPPAMTAEDHADWVKGTPYDAFQKRAAKAKAGRSASTTADKK</sequence>
<comment type="subunit">
    <text evidence="7">Heterotetramer of TRAP-alpha, TRAP-beta, TRAP-delta and TRAP-gamma.</text>
</comment>
<evidence type="ECO:0000256" key="1">
    <source>
        <dbReference type="ARBA" id="ARBA00004115"/>
    </source>
</evidence>
<dbReference type="GO" id="GO:0005789">
    <property type="term" value="C:endoplasmic reticulum membrane"/>
    <property type="evidence" value="ECO:0007669"/>
    <property type="project" value="UniProtKB-SubCell"/>
</dbReference>
<dbReference type="AlphaFoldDB" id="A0A699ZFH8"/>
<reference evidence="9 10" key="1">
    <citation type="submission" date="2020-02" db="EMBL/GenBank/DDBJ databases">
        <title>Draft genome sequence of Haematococcus lacustris strain NIES-144.</title>
        <authorList>
            <person name="Morimoto D."/>
            <person name="Nakagawa S."/>
            <person name="Yoshida T."/>
            <person name="Sawayama S."/>
        </authorList>
    </citation>
    <scope>NUCLEOTIDE SEQUENCE [LARGE SCALE GENOMIC DNA]</scope>
    <source>
        <strain evidence="9 10">NIES-144</strain>
    </source>
</reference>
<keyword evidence="7" id="KW-0106">Calcium</keyword>
<dbReference type="Pfam" id="PF03896">
    <property type="entry name" value="TRAP_alpha"/>
    <property type="match status" value="1"/>
</dbReference>
<keyword evidence="3 7" id="KW-0732">Signal</keyword>
<comment type="caution">
    <text evidence="9">The sequence shown here is derived from an EMBL/GenBank/DDBJ whole genome shotgun (WGS) entry which is preliminary data.</text>
</comment>
<evidence type="ECO:0000256" key="5">
    <source>
        <dbReference type="ARBA" id="ARBA00022989"/>
    </source>
</evidence>
<dbReference type="PANTHER" id="PTHR12924">
    <property type="entry name" value="TRANSLOCON-ASSOCIATED PROTEIN, ALPHA SUBUNIT"/>
    <property type="match status" value="1"/>
</dbReference>
<evidence type="ECO:0000313" key="9">
    <source>
        <dbReference type="EMBL" id="GFH14322.1"/>
    </source>
</evidence>
<organism evidence="9 10">
    <name type="scientific">Haematococcus lacustris</name>
    <name type="common">Green alga</name>
    <name type="synonym">Haematococcus pluvialis</name>
    <dbReference type="NCBI Taxonomy" id="44745"/>
    <lineage>
        <taxon>Eukaryota</taxon>
        <taxon>Viridiplantae</taxon>
        <taxon>Chlorophyta</taxon>
        <taxon>core chlorophytes</taxon>
        <taxon>Chlorophyceae</taxon>
        <taxon>CS clade</taxon>
        <taxon>Chlamydomonadales</taxon>
        <taxon>Haematococcaceae</taxon>
        <taxon>Haematococcus</taxon>
    </lineage>
</organism>
<keyword evidence="5 7" id="KW-1133">Transmembrane helix</keyword>
<keyword evidence="6 7" id="KW-0472">Membrane</keyword>
<evidence type="ECO:0000256" key="4">
    <source>
        <dbReference type="ARBA" id="ARBA00022824"/>
    </source>
</evidence>
<evidence type="ECO:0000256" key="7">
    <source>
        <dbReference type="RuleBase" id="RU368074"/>
    </source>
</evidence>